<dbReference type="EMBL" id="CP132970">
    <property type="protein sequence ID" value="XBW03061.1"/>
    <property type="molecule type" value="Genomic_DNA"/>
</dbReference>
<reference evidence="2" key="1">
    <citation type="submission" date="2023-08" db="EMBL/GenBank/DDBJ databases">
        <title>The novel hydrolase IpcH responsible for the initial isoprocarb degradation step in Rhodococcus sp. D-6.</title>
        <authorList>
            <person name="Zhu Q."/>
        </authorList>
    </citation>
    <scope>NUCLEOTIDE SEQUENCE</scope>
    <source>
        <strain evidence="2">D-6</strain>
    </source>
</reference>
<dbReference type="Pfam" id="PF01614">
    <property type="entry name" value="IclR_C"/>
    <property type="match status" value="1"/>
</dbReference>
<feature type="domain" description="IclR-ED" evidence="1">
    <location>
        <begin position="1"/>
        <end position="151"/>
    </location>
</feature>
<dbReference type="GO" id="GO:0045892">
    <property type="term" value="P:negative regulation of DNA-templated transcription"/>
    <property type="evidence" value="ECO:0007669"/>
    <property type="project" value="TreeGrafter"/>
</dbReference>
<dbReference type="AlphaFoldDB" id="A0AAU7UTG5"/>
<dbReference type="GO" id="GO:0003700">
    <property type="term" value="F:DNA-binding transcription factor activity"/>
    <property type="evidence" value="ECO:0007669"/>
    <property type="project" value="TreeGrafter"/>
</dbReference>
<dbReference type="KEGG" id="rhox:RBB84_17415"/>
<organism evidence="2">
    <name type="scientific">Rhodococcus sp. D-6</name>
    <dbReference type="NCBI Taxonomy" id="1387842"/>
    <lineage>
        <taxon>Bacteria</taxon>
        <taxon>Bacillati</taxon>
        <taxon>Actinomycetota</taxon>
        <taxon>Actinomycetes</taxon>
        <taxon>Mycobacteriales</taxon>
        <taxon>Nocardiaceae</taxon>
        <taxon>Rhodococcus</taxon>
    </lineage>
</organism>
<name>A0AAU7UTG5_9NOCA</name>
<dbReference type="RefSeq" id="WP_064257618.1">
    <property type="nucleotide sequence ID" value="NZ_CP132970.1"/>
</dbReference>
<evidence type="ECO:0000313" key="2">
    <source>
        <dbReference type="EMBL" id="XBW03061.1"/>
    </source>
</evidence>
<dbReference type="SUPFAM" id="SSF55781">
    <property type="entry name" value="GAF domain-like"/>
    <property type="match status" value="1"/>
</dbReference>
<sequence length="151" mass="15838">MVLELGYANLSRFKLADVWRPHLDELARSLGASAAAVLEGTDIRYVSRSDLASRMSVSLRPGSRLPAHVTAAGNVILTALDATAGRCRTRVSKSACGPLRSRSGLDVGALTVSVLESTEPTSVLVARCLPPLLETAGKVSLELRAGIDLTG</sequence>
<accession>A0AAU7UTG5</accession>
<dbReference type="InterPro" id="IPR014757">
    <property type="entry name" value="Tscrpt_reg_IclR_C"/>
</dbReference>
<dbReference type="PANTHER" id="PTHR30136:SF34">
    <property type="entry name" value="TRANSCRIPTIONAL REGULATOR"/>
    <property type="match status" value="1"/>
</dbReference>
<dbReference type="GO" id="GO:0003677">
    <property type="term" value="F:DNA binding"/>
    <property type="evidence" value="ECO:0007669"/>
    <property type="project" value="TreeGrafter"/>
</dbReference>
<protein>
    <recommendedName>
        <fullName evidence="1">IclR-ED domain-containing protein</fullName>
    </recommendedName>
</protein>
<dbReference type="InterPro" id="IPR029016">
    <property type="entry name" value="GAF-like_dom_sf"/>
</dbReference>
<dbReference type="PANTHER" id="PTHR30136">
    <property type="entry name" value="HELIX-TURN-HELIX TRANSCRIPTIONAL REGULATOR, ICLR FAMILY"/>
    <property type="match status" value="1"/>
</dbReference>
<dbReference type="InterPro" id="IPR050707">
    <property type="entry name" value="HTH_MetabolicPath_Reg"/>
</dbReference>
<evidence type="ECO:0000259" key="1">
    <source>
        <dbReference type="PROSITE" id="PS51078"/>
    </source>
</evidence>
<dbReference type="Gene3D" id="3.30.450.40">
    <property type="match status" value="1"/>
</dbReference>
<gene>
    <name evidence="2" type="ORF">RBB84_17415</name>
</gene>
<proteinExistence type="predicted"/>
<dbReference type="PROSITE" id="PS51078">
    <property type="entry name" value="ICLR_ED"/>
    <property type="match status" value="1"/>
</dbReference>